<feature type="compositionally biased region" description="Polar residues" evidence="1">
    <location>
        <begin position="116"/>
        <end position="151"/>
    </location>
</feature>
<feature type="compositionally biased region" description="Polar residues" evidence="1">
    <location>
        <begin position="74"/>
        <end position="105"/>
    </location>
</feature>
<accession>A0A5E4MYU7</accession>
<sequence>MGNETLAKLKKNVRKYEMVEFMITGDTPKTPFDIETEMIQSKAQQINKDNSSKKPEIDRLREEVENLKLLINSGNPKQNYVDNKYNNSSPNFNEHSRQNNYNQPWYGQPSKPHFDNNYQPNNINRYSQPSHPENPTRNQRYANNDPPNKYKFSNQTKSCSFCSKKGHYEEECYQKNKPPTISCQICNKPGHTA</sequence>
<dbReference type="Gene3D" id="4.10.60.10">
    <property type="entry name" value="Zinc finger, CCHC-type"/>
    <property type="match status" value="1"/>
</dbReference>
<dbReference type="EMBL" id="CABPRJ010001160">
    <property type="protein sequence ID" value="VVC35250.1"/>
    <property type="molecule type" value="Genomic_DNA"/>
</dbReference>
<name>A0A5E4MYU7_9HEMI</name>
<dbReference type="SUPFAM" id="SSF57756">
    <property type="entry name" value="Retrovirus zinc finger-like domains"/>
    <property type="match status" value="1"/>
</dbReference>
<dbReference type="OrthoDB" id="6628319at2759"/>
<evidence type="ECO:0000313" key="2">
    <source>
        <dbReference type="EMBL" id="VVC35250.1"/>
    </source>
</evidence>
<gene>
    <name evidence="2" type="ORF">CINCED_3A009426</name>
</gene>
<feature type="non-terminal residue" evidence="2">
    <location>
        <position position="193"/>
    </location>
</feature>
<evidence type="ECO:0000313" key="3">
    <source>
        <dbReference type="Proteomes" id="UP000325440"/>
    </source>
</evidence>
<dbReference type="GO" id="GO:0008270">
    <property type="term" value="F:zinc ion binding"/>
    <property type="evidence" value="ECO:0007669"/>
    <property type="project" value="InterPro"/>
</dbReference>
<evidence type="ECO:0000256" key="1">
    <source>
        <dbReference type="SAM" id="MobiDB-lite"/>
    </source>
</evidence>
<proteinExistence type="predicted"/>
<organism evidence="2 3">
    <name type="scientific">Cinara cedri</name>
    <dbReference type="NCBI Taxonomy" id="506608"/>
    <lineage>
        <taxon>Eukaryota</taxon>
        <taxon>Metazoa</taxon>
        <taxon>Ecdysozoa</taxon>
        <taxon>Arthropoda</taxon>
        <taxon>Hexapoda</taxon>
        <taxon>Insecta</taxon>
        <taxon>Pterygota</taxon>
        <taxon>Neoptera</taxon>
        <taxon>Paraneoptera</taxon>
        <taxon>Hemiptera</taxon>
        <taxon>Sternorrhyncha</taxon>
        <taxon>Aphidomorpha</taxon>
        <taxon>Aphidoidea</taxon>
        <taxon>Aphididae</taxon>
        <taxon>Lachninae</taxon>
        <taxon>Cinara</taxon>
    </lineage>
</organism>
<reference evidence="2 3" key="1">
    <citation type="submission" date="2019-08" db="EMBL/GenBank/DDBJ databases">
        <authorList>
            <person name="Alioto T."/>
            <person name="Alioto T."/>
            <person name="Gomez Garrido J."/>
        </authorList>
    </citation>
    <scope>NUCLEOTIDE SEQUENCE [LARGE SCALE GENOMIC DNA]</scope>
</reference>
<dbReference type="Proteomes" id="UP000325440">
    <property type="component" value="Unassembled WGS sequence"/>
</dbReference>
<dbReference type="GO" id="GO:0003676">
    <property type="term" value="F:nucleic acid binding"/>
    <property type="evidence" value="ECO:0007669"/>
    <property type="project" value="InterPro"/>
</dbReference>
<protein>
    <submittedName>
        <fullName evidence="2">Zinc finger, CCHC-type</fullName>
    </submittedName>
</protein>
<dbReference type="InterPro" id="IPR036875">
    <property type="entry name" value="Znf_CCHC_sf"/>
</dbReference>
<dbReference type="AlphaFoldDB" id="A0A5E4MYU7"/>
<feature type="region of interest" description="Disordered" evidence="1">
    <location>
        <begin position="74"/>
        <end position="151"/>
    </location>
</feature>
<keyword evidence="3" id="KW-1185">Reference proteome</keyword>